<comment type="cofactor">
    <cofactor evidence="1">
        <name>Mg(2+)</name>
        <dbReference type="ChEBI" id="CHEBI:18420"/>
    </cofactor>
</comment>
<evidence type="ECO:0000313" key="18">
    <source>
        <dbReference type="EMBL" id="CAD5317308.1"/>
    </source>
</evidence>
<keyword evidence="7" id="KW-0479">Metal-binding</keyword>
<dbReference type="FunFam" id="1.10.287.600:FF:000002">
    <property type="entry name" value="Tubulin beta chain"/>
    <property type="match status" value="1"/>
</dbReference>
<dbReference type="Pfam" id="PF00091">
    <property type="entry name" value="Tubulin"/>
    <property type="match status" value="1"/>
</dbReference>
<dbReference type="PRINTS" id="PR01161">
    <property type="entry name" value="TUBULIN"/>
</dbReference>
<evidence type="ECO:0000256" key="7">
    <source>
        <dbReference type="ARBA" id="ARBA00022723"/>
    </source>
</evidence>
<evidence type="ECO:0000256" key="11">
    <source>
        <dbReference type="ARBA" id="ARBA00023180"/>
    </source>
</evidence>
<evidence type="ECO:0000256" key="15">
    <source>
        <dbReference type="SAM" id="SignalP"/>
    </source>
</evidence>
<feature type="domain" description="Tubulin/FtsZ 2-layer sandwich" evidence="17">
    <location>
        <begin position="785"/>
        <end position="922"/>
    </location>
</feature>
<proteinExistence type="inferred from homology"/>
<dbReference type="SUPFAM" id="SSF55307">
    <property type="entry name" value="Tubulin C-terminal domain-like"/>
    <property type="match status" value="1"/>
</dbReference>
<reference evidence="18 19" key="1">
    <citation type="submission" date="2020-09" db="EMBL/GenBank/DDBJ databases">
        <authorList>
            <person name="Ashkenazy H."/>
        </authorList>
    </citation>
    <scope>NUCLEOTIDE SEQUENCE [LARGE SCALE GENOMIC DNA]</scope>
    <source>
        <strain evidence="19">cv. Cdm-0</strain>
    </source>
</reference>
<evidence type="ECO:0000256" key="8">
    <source>
        <dbReference type="ARBA" id="ARBA00022741"/>
    </source>
</evidence>
<evidence type="ECO:0000256" key="9">
    <source>
        <dbReference type="ARBA" id="ARBA00022842"/>
    </source>
</evidence>
<dbReference type="Gene3D" id="2.60.40.420">
    <property type="entry name" value="Cupredoxins - blue copper proteins"/>
    <property type="match status" value="3"/>
</dbReference>
<dbReference type="InterPro" id="IPR008280">
    <property type="entry name" value="Tub_FtsZ_C"/>
</dbReference>
<dbReference type="InterPro" id="IPR037103">
    <property type="entry name" value="Tubulin/FtsZ-like_C"/>
</dbReference>
<dbReference type="GO" id="GO:0005525">
    <property type="term" value="F:GTP binding"/>
    <property type="evidence" value="ECO:0007669"/>
    <property type="project" value="UniProtKB-KW"/>
</dbReference>
<dbReference type="Pfam" id="PF00394">
    <property type="entry name" value="Cu-oxidase"/>
    <property type="match status" value="1"/>
</dbReference>
<keyword evidence="10" id="KW-0342">GTP-binding</keyword>
<dbReference type="InterPro" id="IPR008972">
    <property type="entry name" value="Cupredoxin"/>
</dbReference>
<organism evidence="18 19">
    <name type="scientific">Arabidopsis thaliana</name>
    <name type="common">Mouse-ear cress</name>
    <dbReference type="NCBI Taxonomy" id="3702"/>
    <lineage>
        <taxon>Eukaryota</taxon>
        <taxon>Viridiplantae</taxon>
        <taxon>Streptophyta</taxon>
        <taxon>Embryophyta</taxon>
        <taxon>Tracheophyta</taxon>
        <taxon>Spermatophyta</taxon>
        <taxon>Magnoliopsida</taxon>
        <taxon>eudicotyledons</taxon>
        <taxon>Gunneridae</taxon>
        <taxon>Pentapetalae</taxon>
        <taxon>rosids</taxon>
        <taxon>malvids</taxon>
        <taxon>Brassicales</taxon>
        <taxon>Brassicaceae</taxon>
        <taxon>Camelineae</taxon>
        <taxon>Arabidopsis</taxon>
    </lineage>
</organism>
<dbReference type="InterPro" id="IPR011706">
    <property type="entry name" value="Cu-oxidase_C"/>
</dbReference>
<comment type="similarity">
    <text evidence="4">Belongs to the multicopper oxidase family.</text>
</comment>
<keyword evidence="8" id="KW-0547">Nucleotide-binding</keyword>
<evidence type="ECO:0000256" key="12">
    <source>
        <dbReference type="ARBA" id="ARBA00023212"/>
    </source>
</evidence>
<evidence type="ECO:0000259" key="16">
    <source>
        <dbReference type="SMART" id="SM00864"/>
    </source>
</evidence>
<dbReference type="InterPro" id="IPR002453">
    <property type="entry name" value="Beta_tubulin"/>
</dbReference>
<dbReference type="GO" id="GO:0003924">
    <property type="term" value="F:GTPase activity"/>
    <property type="evidence" value="ECO:0007669"/>
    <property type="project" value="InterPro"/>
</dbReference>
<feature type="region of interest" description="Disordered" evidence="14">
    <location>
        <begin position="958"/>
        <end position="985"/>
    </location>
</feature>
<keyword evidence="5" id="KW-0963">Cytoplasm</keyword>
<dbReference type="InterPro" id="IPR003008">
    <property type="entry name" value="Tubulin_FtsZ_GTPase"/>
</dbReference>
<dbReference type="InterPro" id="IPR001117">
    <property type="entry name" value="Cu-oxidase_2nd"/>
</dbReference>
<name>A0A7G2E6B1_ARATH</name>
<dbReference type="PRINTS" id="PR01163">
    <property type="entry name" value="BETATUBULIN"/>
</dbReference>
<dbReference type="GO" id="GO:0005874">
    <property type="term" value="C:microtubule"/>
    <property type="evidence" value="ECO:0007669"/>
    <property type="project" value="UniProtKB-KW"/>
</dbReference>
<comment type="subcellular location">
    <subcellularLocation>
        <location evidence="2">Cytoplasm</location>
        <location evidence="2">Cytoskeleton</location>
    </subcellularLocation>
</comment>
<dbReference type="CDD" id="cd13872">
    <property type="entry name" value="CuRO_2_AAO_like_1"/>
    <property type="match status" value="1"/>
</dbReference>
<keyword evidence="11" id="KW-0325">Glycoprotein</keyword>
<dbReference type="Pfam" id="PF07732">
    <property type="entry name" value="Cu-oxidase_3"/>
    <property type="match status" value="1"/>
</dbReference>
<feature type="compositionally biased region" description="Acidic residues" evidence="14">
    <location>
        <begin position="968"/>
        <end position="985"/>
    </location>
</feature>
<dbReference type="SMART" id="SM00865">
    <property type="entry name" value="Tubulin_C"/>
    <property type="match status" value="1"/>
</dbReference>
<feature type="chain" id="PRO_5028842344" evidence="15">
    <location>
        <begin position="23"/>
        <end position="985"/>
    </location>
</feature>
<dbReference type="Pfam" id="PF03953">
    <property type="entry name" value="Tubulin_C"/>
    <property type="match status" value="1"/>
</dbReference>
<keyword evidence="15" id="KW-0732">Signal</keyword>
<dbReference type="GO" id="GO:0003729">
    <property type="term" value="F:mRNA binding"/>
    <property type="evidence" value="ECO:0007669"/>
    <property type="project" value="UniProtKB-ARBA"/>
</dbReference>
<dbReference type="EMBL" id="LR881466">
    <property type="protein sequence ID" value="CAD5317308.1"/>
    <property type="molecule type" value="Genomic_DNA"/>
</dbReference>
<evidence type="ECO:0000313" key="19">
    <source>
        <dbReference type="Proteomes" id="UP000516314"/>
    </source>
</evidence>
<dbReference type="SUPFAM" id="SSF52490">
    <property type="entry name" value="Tubulin nucleotide-binding domain-like"/>
    <property type="match status" value="1"/>
</dbReference>
<dbReference type="CDD" id="cd02187">
    <property type="entry name" value="beta_tubulin"/>
    <property type="match status" value="1"/>
</dbReference>
<dbReference type="Gene3D" id="3.40.50.1440">
    <property type="entry name" value="Tubulin/FtsZ, GTPase domain"/>
    <property type="match status" value="1"/>
</dbReference>
<dbReference type="FunFam" id="3.30.1330.20:FF:000002">
    <property type="entry name" value="Tubulin beta chain"/>
    <property type="match status" value="1"/>
</dbReference>
<gene>
    <name evidence="18" type="ORF">AT9943_LOCUS5591</name>
</gene>
<evidence type="ECO:0000256" key="4">
    <source>
        <dbReference type="ARBA" id="ARBA00010609"/>
    </source>
</evidence>
<dbReference type="CDD" id="cd13894">
    <property type="entry name" value="CuRO_3_AAO_like_1"/>
    <property type="match status" value="1"/>
</dbReference>
<dbReference type="GO" id="GO:0016491">
    <property type="term" value="F:oxidoreductase activity"/>
    <property type="evidence" value="ECO:0007669"/>
    <property type="project" value="InterPro"/>
</dbReference>
<feature type="signal peptide" evidence="15">
    <location>
        <begin position="1"/>
        <end position="22"/>
    </location>
</feature>
<evidence type="ECO:0000256" key="3">
    <source>
        <dbReference type="ARBA" id="ARBA00009636"/>
    </source>
</evidence>
<dbReference type="InterPro" id="IPR034275">
    <property type="entry name" value="CuRO_3_AO-like"/>
</dbReference>
<dbReference type="InterPro" id="IPR018316">
    <property type="entry name" value="Tubulin/FtsZ_2-layer-sand-dom"/>
</dbReference>
<evidence type="ECO:0000256" key="2">
    <source>
        <dbReference type="ARBA" id="ARBA00004245"/>
    </source>
</evidence>
<dbReference type="InterPro" id="IPR017975">
    <property type="entry name" value="Tubulin_CS"/>
</dbReference>
<keyword evidence="12" id="KW-0206">Cytoskeleton</keyword>
<dbReference type="SMART" id="SM00864">
    <property type="entry name" value="Tubulin"/>
    <property type="match status" value="1"/>
</dbReference>
<evidence type="ECO:0000259" key="17">
    <source>
        <dbReference type="SMART" id="SM00865"/>
    </source>
</evidence>
<keyword evidence="9" id="KW-0460">Magnesium</keyword>
<sequence>MRHVFVEVLVLISLVILELSYAFAPISSYQWVVSYSQRFILGGNKQVIVINDMFPGPILNATANDIIVVNIFNNLPEPFLMTWNGLQLRKNSWQDGVRGTNCPILPGTNWTYRFQVKDQIGSYFYFPTLLLQKAAGGYGAIRIYPPELVPVPFPKPDEEYDILIGDWFYLDHTVMRASLDAGHSLPNPDGILFNGRGPEETFFAFEPGKTYRLRISNVGLKTCLNFRIQDHDMLLVETEGTYVQKRVYSSLDIHVGQSYSILVTAKTDPVGIYRSYYIFATARFTDSYLGGIALIRYPGSPLDPVGQGPLAPALQDFGSSVEQALSIRMDLNVGAARSNPQGSYHYGRINVTRTIILHNDVMLSSGKLRYTINGVSFVYPETPLKLVDHFQLNDTIIPGMFPVYPSNKTPTLGTSVVDIHYKDFIHIVFQNPLFGLESYHIDGYNFFVVGYGFGAWSESKKAGYNLVDAVSRSTVQVYPYSWTAILIAMDNQGMWNVRSQKAEQWYLGQELYMRVKGEGEEDPSTIPVRDENPIPGNVIRCGKKTDGGQCGNQIGSKFWEVICDEHGVDPTGRYNGDSADLQLERINVYYNEASGGRYVPRAVLMDLEPGTMDSIRSGPYGQIFRPDNFVFGQSGAGNNWAKGHYTEGAELIDAVLDVVRKEAENCDCLQGFQVCHSLGGGTGSGMGTLLISKIREEYPDRMMLTFSVFPSPKVSDTVVEPYNATLSVHQLVENADECMVLDNEALYDICFRTLKLSTPSFGDLNHLISATMSGVTCSLRFPGQLNSDLRKLAVNLIPFPRLHFFMVGFAPLTSRGSQQYISLTVPELTQQMWDAKNMMCAADPRHGRYLTASAMFRGKMSTKEVDEQILNVQNKNSSYFVEWIPNNVKSSVCDIPPTGIKMASTFVGNSTSIQEMFRRVSEQFTAMFRRKAFLHWYTGEGMDEMEFTEAESNMNDLVSEYQQYQDATADEEDEYDEEEEQVYES</sequence>
<dbReference type="InterPro" id="IPR034271">
    <property type="entry name" value="CuRO_2_AO-like"/>
</dbReference>
<dbReference type="Gene3D" id="1.10.287.600">
    <property type="entry name" value="Helix hairpin bin"/>
    <property type="match status" value="1"/>
</dbReference>
<dbReference type="GO" id="GO:0005200">
    <property type="term" value="F:structural constituent of cytoskeleton"/>
    <property type="evidence" value="ECO:0007669"/>
    <property type="project" value="InterPro"/>
</dbReference>
<accession>A0A7G2E6B1</accession>
<dbReference type="Pfam" id="PF07731">
    <property type="entry name" value="Cu-oxidase_2"/>
    <property type="match status" value="1"/>
</dbReference>
<dbReference type="AlphaFoldDB" id="A0A7G2E6B1"/>
<dbReference type="InterPro" id="IPR023123">
    <property type="entry name" value="Tubulin_C"/>
</dbReference>
<dbReference type="PANTHER" id="PTHR11588">
    <property type="entry name" value="TUBULIN"/>
    <property type="match status" value="1"/>
</dbReference>
<dbReference type="SUPFAM" id="SSF49503">
    <property type="entry name" value="Cupredoxins"/>
    <property type="match status" value="3"/>
</dbReference>
<protein>
    <submittedName>
        <fullName evidence="18">(thale cress) hypothetical protein</fullName>
    </submittedName>
</protein>
<evidence type="ECO:0000256" key="1">
    <source>
        <dbReference type="ARBA" id="ARBA00001946"/>
    </source>
</evidence>
<evidence type="ECO:0000256" key="13">
    <source>
        <dbReference type="ARBA" id="ARBA00034296"/>
    </source>
</evidence>
<dbReference type="InterPro" id="IPR011707">
    <property type="entry name" value="Cu-oxidase-like_N"/>
</dbReference>
<dbReference type="PROSITE" id="PS00227">
    <property type="entry name" value="TUBULIN"/>
    <property type="match status" value="1"/>
</dbReference>
<evidence type="ECO:0000256" key="5">
    <source>
        <dbReference type="ARBA" id="ARBA00022490"/>
    </source>
</evidence>
<dbReference type="InterPro" id="IPR036525">
    <property type="entry name" value="Tubulin/FtsZ_GTPase_sf"/>
</dbReference>
<dbReference type="FunFam" id="3.40.50.1440:FF:000005">
    <property type="entry name" value="Tubulin beta chain"/>
    <property type="match status" value="1"/>
</dbReference>
<dbReference type="Gene3D" id="3.30.1330.20">
    <property type="entry name" value="Tubulin/FtsZ, C-terminal domain"/>
    <property type="match status" value="1"/>
</dbReference>
<dbReference type="Proteomes" id="UP000516314">
    <property type="component" value="Chromosome 1"/>
</dbReference>
<dbReference type="GO" id="GO:0007017">
    <property type="term" value="P:microtubule-based process"/>
    <property type="evidence" value="ECO:0007669"/>
    <property type="project" value="InterPro"/>
</dbReference>
<dbReference type="GO" id="GO:0005507">
    <property type="term" value="F:copper ion binding"/>
    <property type="evidence" value="ECO:0007669"/>
    <property type="project" value="InterPro"/>
</dbReference>
<evidence type="ECO:0000256" key="6">
    <source>
        <dbReference type="ARBA" id="ARBA00022701"/>
    </source>
</evidence>
<evidence type="ECO:0000256" key="14">
    <source>
        <dbReference type="SAM" id="MobiDB-lite"/>
    </source>
</evidence>
<comment type="similarity">
    <text evidence="3">Belongs to the tubulin family.</text>
</comment>
<comment type="function">
    <text evidence="13">Tubulin is the major constituent of microtubules, a cylinder consisting of laterally associated linear protofilaments composed of alpha- and beta-tubulin heterodimers. Microtubules grow by the addition of GTP-tubulin dimers to the microtubule end, where a stabilizing cap forms. Below the cap, tubulin dimers are in GDP-bound state, owing to GTPase activity of alpha-tubulin.</text>
</comment>
<dbReference type="InterPro" id="IPR000217">
    <property type="entry name" value="Tubulin"/>
</dbReference>
<evidence type="ECO:0000256" key="10">
    <source>
        <dbReference type="ARBA" id="ARBA00023134"/>
    </source>
</evidence>
<keyword evidence="6" id="KW-0493">Microtubule</keyword>
<feature type="domain" description="Tubulin/FtsZ GTPase" evidence="16">
    <location>
        <begin position="586"/>
        <end position="783"/>
    </location>
</feature>